<evidence type="ECO:0000256" key="10">
    <source>
        <dbReference type="RuleBase" id="RU000550"/>
    </source>
</evidence>
<evidence type="ECO:0000256" key="7">
    <source>
        <dbReference type="PROSITE-ProRule" id="PRU10085"/>
    </source>
</evidence>
<evidence type="ECO:0000256" key="8">
    <source>
        <dbReference type="PROSITE-ProRule" id="PRU10086"/>
    </source>
</evidence>
<dbReference type="InterPro" id="IPR033135">
    <property type="entry name" value="ClpP_His_AS"/>
</dbReference>
<evidence type="ECO:0000256" key="1">
    <source>
        <dbReference type="ARBA" id="ARBA00007039"/>
    </source>
</evidence>
<protein>
    <recommendedName>
        <fullName evidence="6 11">ATP-dependent Clp protease proteolytic subunit</fullName>
        <ecNumber evidence="6 9">3.4.21.92</ecNumber>
    </recommendedName>
    <alternativeName>
        <fullName evidence="6">Endopeptidase Clp</fullName>
    </alternativeName>
</protein>
<dbReference type="AlphaFoldDB" id="A0A5K7S8N5"/>
<keyword evidence="4 6" id="KW-0720">Serine protease</keyword>
<feature type="region of interest" description="Disordered" evidence="12">
    <location>
        <begin position="1"/>
        <end position="21"/>
    </location>
</feature>
<reference evidence="13" key="1">
    <citation type="journal article" date="2020" name="Int. J. Syst. Evol. Microbiol.">
        <title>Aquipluma nitroreducens gen. nov. sp. nov., a novel facultatively anaerobic bacterium isolated from a freshwater lake.</title>
        <authorList>
            <person name="Watanabe M."/>
            <person name="Kojima H."/>
            <person name="Fukui M."/>
        </authorList>
    </citation>
    <scope>NUCLEOTIDE SEQUENCE</scope>
    <source>
        <strain evidence="13">MeG22</strain>
    </source>
</reference>
<evidence type="ECO:0000256" key="12">
    <source>
        <dbReference type="SAM" id="MobiDB-lite"/>
    </source>
</evidence>
<dbReference type="InterPro" id="IPR029045">
    <property type="entry name" value="ClpP/crotonase-like_dom_sf"/>
</dbReference>
<evidence type="ECO:0000256" key="11">
    <source>
        <dbReference type="RuleBase" id="RU003567"/>
    </source>
</evidence>
<feature type="active site" evidence="7">
    <location>
        <position position="103"/>
    </location>
</feature>
<dbReference type="SUPFAM" id="SSF52096">
    <property type="entry name" value="ClpP/crotonase"/>
    <property type="match status" value="1"/>
</dbReference>
<evidence type="ECO:0000256" key="3">
    <source>
        <dbReference type="ARBA" id="ARBA00022801"/>
    </source>
</evidence>
<evidence type="ECO:0000256" key="9">
    <source>
        <dbReference type="RuleBase" id="RU000549"/>
    </source>
</evidence>
<feature type="active site" evidence="6 8">
    <location>
        <position position="128"/>
    </location>
</feature>
<evidence type="ECO:0000313" key="13">
    <source>
        <dbReference type="EMBL" id="BBE17918.1"/>
    </source>
</evidence>
<dbReference type="KEGG" id="anf:AQPE_2077"/>
<dbReference type="GO" id="GO:0006515">
    <property type="term" value="P:protein quality control for misfolded or incompletely synthesized proteins"/>
    <property type="evidence" value="ECO:0007669"/>
    <property type="project" value="TreeGrafter"/>
</dbReference>
<dbReference type="EMBL" id="AP018694">
    <property type="protein sequence ID" value="BBE17918.1"/>
    <property type="molecule type" value="Genomic_DNA"/>
</dbReference>
<dbReference type="PRINTS" id="PR00127">
    <property type="entry name" value="CLPPROTEASEP"/>
</dbReference>
<dbReference type="CDD" id="cd07017">
    <property type="entry name" value="S14_ClpP_2"/>
    <property type="match status" value="1"/>
</dbReference>
<keyword evidence="3 6" id="KW-0378">Hydrolase</keyword>
<proteinExistence type="inferred from homology"/>
<dbReference type="PANTHER" id="PTHR10381:SF11">
    <property type="entry name" value="ATP-DEPENDENT CLP PROTEASE PROTEOLYTIC SUBUNIT, MITOCHONDRIAL"/>
    <property type="match status" value="1"/>
</dbReference>
<dbReference type="Gene3D" id="3.90.226.10">
    <property type="entry name" value="2-enoyl-CoA Hydratase, Chain A, domain 1"/>
    <property type="match status" value="1"/>
</dbReference>
<comment type="subunit">
    <text evidence="6">Fourteen ClpP subunits assemble into 2 heptameric rings which stack back to back to give a disk-like structure with a central cavity, resembling the structure of eukaryotic proteasomes.</text>
</comment>
<keyword evidence="6" id="KW-0963">Cytoplasm</keyword>
<dbReference type="HAMAP" id="MF_00444">
    <property type="entry name" value="ClpP"/>
    <property type="match status" value="1"/>
</dbReference>
<dbReference type="Proteomes" id="UP001193389">
    <property type="component" value="Chromosome"/>
</dbReference>
<dbReference type="RefSeq" id="WP_318350877.1">
    <property type="nucleotide sequence ID" value="NZ_AP018694.1"/>
</dbReference>
<evidence type="ECO:0000256" key="4">
    <source>
        <dbReference type="ARBA" id="ARBA00022825"/>
    </source>
</evidence>
<comment type="similarity">
    <text evidence="1 6 11">Belongs to the peptidase S14 family.</text>
</comment>
<feature type="active site" description="Nucleophile" evidence="6">
    <location>
        <position position="103"/>
    </location>
</feature>
<dbReference type="PROSITE" id="PS00382">
    <property type="entry name" value="CLP_PROTEASE_HIS"/>
    <property type="match status" value="1"/>
</dbReference>
<evidence type="ECO:0000256" key="2">
    <source>
        <dbReference type="ARBA" id="ARBA00022670"/>
    </source>
</evidence>
<dbReference type="InterPro" id="IPR023562">
    <property type="entry name" value="ClpP/TepA"/>
</dbReference>
<evidence type="ECO:0000313" key="14">
    <source>
        <dbReference type="Proteomes" id="UP001193389"/>
    </source>
</evidence>
<comment type="catalytic activity">
    <reaction evidence="5 6 8">
        <text>Hydrolysis of proteins to small peptides in the presence of ATP and magnesium. alpha-casein is the usual test substrate. In the absence of ATP, only oligopeptides shorter than five residues are hydrolyzed (such as succinyl-Leu-Tyr-|-NHMec, and Leu-Tyr-Leu-|-Tyr-Trp, in which cleavage of the -Tyr-|-Leu- and -Tyr-|-Trp bonds also occurs).</text>
        <dbReference type="EC" id="3.4.21.92"/>
    </reaction>
</comment>
<evidence type="ECO:0000256" key="5">
    <source>
        <dbReference type="ARBA" id="ARBA00034021"/>
    </source>
</evidence>
<dbReference type="GO" id="GO:0051117">
    <property type="term" value="F:ATPase binding"/>
    <property type="evidence" value="ECO:0007669"/>
    <property type="project" value="TreeGrafter"/>
</dbReference>
<dbReference type="GO" id="GO:0004176">
    <property type="term" value="F:ATP-dependent peptidase activity"/>
    <property type="evidence" value="ECO:0007669"/>
    <property type="project" value="InterPro"/>
</dbReference>
<dbReference type="InterPro" id="IPR001907">
    <property type="entry name" value="ClpP"/>
</dbReference>
<dbReference type="GO" id="GO:0004252">
    <property type="term" value="F:serine-type endopeptidase activity"/>
    <property type="evidence" value="ECO:0007669"/>
    <property type="project" value="UniProtKB-UniRule"/>
</dbReference>
<dbReference type="InterPro" id="IPR018215">
    <property type="entry name" value="ClpP_Ser_AS"/>
</dbReference>
<name>A0A5K7S8N5_9BACT</name>
<dbReference type="PROSITE" id="PS00381">
    <property type="entry name" value="CLP_PROTEASE_SER"/>
    <property type="match status" value="1"/>
</dbReference>
<keyword evidence="14" id="KW-1185">Reference proteome</keyword>
<dbReference type="PANTHER" id="PTHR10381">
    <property type="entry name" value="ATP-DEPENDENT CLP PROTEASE PROTEOLYTIC SUBUNIT"/>
    <property type="match status" value="1"/>
</dbReference>
<dbReference type="GO" id="GO:0009368">
    <property type="term" value="C:endopeptidase Clp complex"/>
    <property type="evidence" value="ECO:0007669"/>
    <property type="project" value="TreeGrafter"/>
</dbReference>
<dbReference type="GO" id="GO:0005737">
    <property type="term" value="C:cytoplasm"/>
    <property type="evidence" value="ECO:0007669"/>
    <property type="project" value="UniProtKB-SubCell"/>
</dbReference>
<accession>A0A5K7S8N5</accession>
<evidence type="ECO:0000256" key="6">
    <source>
        <dbReference type="HAMAP-Rule" id="MF_00444"/>
    </source>
</evidence>
<dbReference type="EC" id="3.4.21.92" evidence="6 9"/>
<comment type="function">
    <text evidence="6 10">Cleaves peptides in various proteins in a process that requires ATP hydrolysis. Has a chymotrypsin-like activity. Plays a major role in the degradation of misfolded proteins.</text>
</comment>
<keyword evidence="2 6" id="KW-0645">Protease</keyword>
<comment type="subcellular location">
    <subcellularLocation>
        <location evidence="6">Cytoplasm</location>
    </subcellularLocation>
</comment>
<gene>
    <name evidence="6" type="primary">clpP</name>
    <name evidence="13" type="ORF">AQPE_2077</name>
</gene>
<organism evidence="13 14">
    <name type="scientific">Aquipluma nitroreducens</name>
    <dbReference type="NCBI Taxonomy" id="2010828"/>
    <lineage>
        <taxon>Bacteria</taxon>
        <taxon>Pseudomonadati</taxon>
        <taxon>Bacteroidota</taxon>
        <taxon>Bacteroidia</taxon>
        <taxon>Marinilabiliales</taxon>
        <taxon>Prolixibacteraceae</taxon>
        <taxon>Aquipluma</taxon>
    </lineage>
</organism>
<dbReference type="Pfam" id="PF00574">
    <property type="entry name" value="CLP_protease"/>
    <property type="match status" value="1"/>
</dbReference>
<sequence>MRTRRMNEDEEPESEGKKPHIQKKVEEKFLEQRKIFLWGQVDDDSAQDIVSKLLYLESIKPGEKITFFINSPGGMVTSGFSILDTMNLISSPVSTVCMGLAASMGSLLLSAGEKGQRFIYPLGEVMIHQPSIGYLQGRASDIEIHAKQILKTKTLSAEILAKNCNQSLEQVLHDFERDYWMNAKESVEYGIVDGIYTMRS</sequence>